<dbReference type="InterPro" id="IPR003435">
    <property type="entry name" value="Chaperonin_RcbX"/>
</dbReference>
<evidence type="ECO:0000313" key="4">
    <source>
        <dbReference type="EMBL" id="KAL3651392.1"/>
    </source>
</evidence>
<keyword evidence="2" id="KW-0143">Chaperone</keyword>
<dbReference type="Gene3D" id="1.10.520.10">
    <property type="match status" value="1"/>
</dbReference>
<keyword evidence="1" id="KW-0602">Photosynthesis</keyword>
<dbReference type="GO" id="GO:0015977">
    <property type="term" value="P:carbon fixation"/>
    <property type="evidence" value="ECO:0007669"/>
    <property type="project" value="UniProtKB-KW"/>
</dbReference>
<gene>
    <name evidence="4" type="ORF">CASFOL_004394</name>
</gene>
<dbReference type="PANTHER" id="PTHR33791:SF12">
    <property type="entry name" value="CHAPERONIN-LIKE RBCX PROTEIN 1, CHLOROPLASTIC"/>
    <property type="match status" value="1"/>
</dbReference>
<keyword evidence="3" id="KW-0120">Carbon dioxide fixation</keyword>
<dbReference type="SUPFAM" id="SSF158615">
    <property type="entry name" value="RbcX-like"/>
    <property type="match status" value="1"/>
</dbReference>
<evidence type="ECO:0000313" key="5">
    <source>
        <dbReference type="Proteomes" id="UP001632038"/>
    </source>
</evidence>
<evidence type="ECO:0000256" key="1">
    <source>
        <dbReference type="ARBA" id="ARBA00022531"/>
    </source>
</evidence>
<accession>A0ABD3EAY3</accession>
<proteinExistence type="predicted"/>
<name>A0ABD3EAY3_9LAMI</name>
<dbReference type="Proteomes" id="UP001632038">
    <property type="component" value="Unassembled WGS sequence"/>
</dbReference>
<dbReference type="GO" id="GO:0015979">
    <property type="term" value="P:photosynthesis"/>
    <property type="evidence" value="ECO:0007669"/>
    <property type="project" value="UniProtKB-KW"/>
</dbReference>
<dbReference type="AlphaFoldDB" id="A0ABD3EAY3"/>
<evidence type="ECO:0000256" key="3">
    <source>
        <dbReference type="ARBA" id="ARBA00023300"/>
    </source>
</evidence>
<dbReference type="InterPro" id="IPR038052">
    <property type="entry name" value="Chaperonin_RbcX_sf"/>
</dbReference>
<evidence type="ECO:0000256" key="2">
    <source>
        <dbReference type="ARBA" id="ARBA00023186"/>
    </source>
</evidence>
<protein>
    <submittedName>
        <fullName evidence="4">Uncharacterized protein</fullName>
    </submittedName>
</protein>
<dbReference type="PANTHER" id="PTHR33791">
    <property type="entry name" value="CHAPERONIN-LIKE RBCX PROTEIN 1, CHLOROPLASTIC"/>
    <property type="match status" value="1"/>
</dbReference>
<dbReference type="Pfam" id="PF02341">
    <property type="entry name" value="RbcX"/>
    <property type="match status" value="1"/>
</dbReference>
<comment type="caution">
    <text evidence="4">The sequence shown here is derived from an EMBL/GenBank/DDBJ whole genome shotgun (WGS) entry which is preliminary data.</text>
</comment>
<reference evidence="5" key="1">
    <citation type="journal article" date="2024" name="IScience">
        <title>Strigolactones Initiate the Formation of Haustorium-like Structures in Castilleja.</title>
        <authorList>
            <person name="Buerger M."/>
            <person name="Peterson D."/>
            <person name="Chory J."/>
        </authorList>
    </citation>
    <scope>NUCLEOTIDE SEQUENCE [LARGE SCALE GENOMIC DNA]</scope>
</reference>
<organism evidence="4 5">
    <name type="scientific">Castilleja foliolosa</name>
    <dbReference type="NCBI Taxonomy" id="1961234"/>
    <lineage>
        <taxon>Eukaryota</taxon>
        <taxon>Viridiplantae</taxon>
        <taxon>Streptophyta</taxon>
        <taxon>Embryophyta</taxon>
        <taxon>Tracheophyta</taxon>
        <taxon>Spermatophyta</taxon>
        <taxon>Magnoliopsida</taxon>
        <taxon>eudicotyledons</taxon>
        <taxon>Gunneridae</taxon>
        <taxon>Pentapetalae</taxon>
        <taxon>asterids</taxon>
        <taxon>lamiids</taxon>
        <taxon>Lamiales</taxon>
        <taxon>Orobanchaceae</taxon>
        <taxon>Pedicularideae</taxon>
        <taxon>Castillejinae</taxon>
        <taxon>Castilleja</taxon>
    </lineage>
</organism>
<keyword evidence="5" id="KW-1185">Reference proteome</keyword>
<sequence length="228" mass="26338">MDWNEVKNGTSIRGVLHKIIRERVKRMREKVIEYILKIIYANSRKGFEGVGMIREWLLRCFAFISTITLLTCDASVLLDDTLGLVGEKTAAPNVNSLRGKEYSACNNGCFCRNSRPRKIRPIRRLDYCIAASREEEYNLTQKSYNPEAYEDLTRFVETHSLEDGDKFCADLMHESPRHKSLDVRYGYCKIDFEWDNLQRLASKMVEDSNTKAHGRAIPTVDCNSNIKL</sequence>
<dbReference type="EMBL" id="JAVIJP010000006">
    <property type="protein sequence ID" value="KAL3651392.1"/>
    <property type="molecule type" value="Genomic_DNA"/>
</dbReference>
<dbReference type="Gene3D" id="1.10.1200.210">
    <property type="entry name" value="Chaperonin-like RbcX"/>
    <property type="match status" value="1"/>
</dbReference>